<feature type="domain" description="WSC" evidence="8">
    <location>
        <begin position="142"/>
        <end position="253"/>
    </location>
</feature>
<dbReference type="OrthoDB" id="5985073at2759"/>
<accession>A0A1L7XYK2</accession>
<dbReference type="InterPro" id="IPR002889">
    <property type="entry name" value="WSC_carb-bd"/>
</dbReference>
<evidence type="ECO:0000256" key="1">
    <source>
        <dbReference type="ARBA" id="ARBA00004167"/>
    </source>
</evidence>
<keyword evidence="6" id="KW-0325">Glycoprotein</keyword>
<keyword evidence="3 7" id="KW-0732">Signal</keyword>
<evidence type="ECO:0000313" key="10">
    <source>
        <dbReference type="Proteomes" id="UP000184330"/>
    </source>
</evidence>
<protein>
    <recommendedName>
        <fullName evidence="8">WSC domain-containing protein</fullName>
    </recommendedName>
</protein>
<evidence type="ECO:0000256" key="5">
    <source>
        <dbReference type="ARBA" id="ARBA00023136"/>
    </source>
</evidence>
<reference evidence="9 10" key="1">
    <citation type="submission" date="2016-03" db="EMBL/GenBank/DDBJ databases">
        <authorList>
            <person name="Ploux O."/>
        </authorList>
    </citation>
    <scope>NUCLEOTIDE SEQUENCE [LARGE SCALE GENOMIC DNA]</scope>
    <source>
        <strain evidence="9 10">UAMH 11012</strain>
    </source>
</reference>
<name>A0A1L7XYK2_9HELO</name>
<dbReference type="SMART" id="SM00321">
    <property type="entry name" value="WSC"/>
    <property type="match status" value="2"/>
</dbReference>
<dbReference type="Pfam" id="PF01822">
    <property type="entry name" value="WSC"/>
    <property type="match status" value="3"/>
</dbReference>
<proteinExistence type="predicted"/>
<dbReference type="PROSITE" id="PS51212">
    <property type="entry name" value="WSC"/>
    <property type="match status" value="2"/>
</dbReference>
<evidence type="ECO:0000256" key="3">
    <source>
        <dbReference type="ARBA" id="ARBA00022729"/>
    </source>
</evidence>
<dbReference type="PANTHER" id="PTHR24269">
    <property type="entry name" value="KREMEN PROTEIN"/>
    <property type="match status" value="1"/>
</dbReference>
<dbReference type="STRING" id="576137.A0A1L7XYK2"/>
<keyword evidence="10" id="KW-1185">Reference proteome</keyword>
<evidence type="ECO:0000259" key="8">
    <source>
        <dbReference type="PROSITE" id="PS51212"/>
    </source>
</evidence>
<evidence type="ECO:0000256" key="7">
    <source>
        <dbReference type="SAM" id="SignalP"/>
    </source>
</evidence>
<evidence type="ECO:0000313" key="9">
    <source>
        <dbReference type="EMBL" id="CZR70098.1"/>
    </source>
</evidence>
<evidence type="ECO:0000256" key="4">
    <source>
        <dbReference type="ARBA" id="ARBA00022989"/>
    </source>
</evidence>
<keyword evidence="5" id="KW-0472">Membrane</keyword>
<dbReference type="InterPro" id="IPR051836">
    <property type="entry name" value="Kremen_rcpt"/>
</dbReference>
<feature type="domain" description="WSC" evidence="8">
    <location>
        <begin position="37"/>
        <end position="130"/>
    </location>
</feature>
<dbReference type="PANTHER" id="PTHR24269:SF16">
    <property type="entry name" value="PROTEIN SLG1"/>
    <property type="match status" value="1"/>
</dbReference>
<comment type="subcellular location">
    <subcellularLocation>
        <location evidence="1">Membrane</location>
        <topology evidence="1">Single-pass membrane protein</topology>
    </subcellularLocation>
</comment>
<keyword evidence="2" id="KW-0812">Transmembrane</keyword>
<sequence>MAPRYFQTSLLATLVLSFLSLSNAGKALVPASDLPGTWAYQGCYTDVGRTLTGASYTNTTGMTDEACVAFCNSNQFIYAGTEYSSQCFCGATIASTATQVNGTTDCTMPCSGNFSEPCGGLSRLSVFWNGVLPPSTNPGVGGWTFVGCYAAWLLFLQVLTRDSEGVTGRTLPNQVATPGGPANLTVAVCTSTCQTAGYVLAGVEYSQQCYCGNTFSNGGVPAPDGLAGCNMLCSGNLSEYCGGPNRLDVYDLNNAIATITTATIAPTATAASIKPTIPPYNYYGCQTEAIGVRALSQAFTASDSMTLEMCEAFCSTYTYFGVEYGRECKSSDPDVEEAIAAMLSVRVPTQQPTVIARSAVLVTRSSSVVLVIVYRATYTSEGRLNGSS</sequence>
<keyword evidence="4" id="KW-1133">Transmembrane helix</keyword>
<organism evidence="9 10">
    <name type="scientific">Phialocephala subalpina</name>
    <dbReference type="NCBI Taxonomy" id="576137"/>
    <lineage>
        <taxon>Eukaryota</taxon>
        <taxon>Fungi</taxon>
        <taxon>Dikarya</taxon>
        <taxon>Ascomycota</taxon>
        <taxon>Pezizomycotina</taxon>
        <taxon>Leotiomycetes</taxon>
        <taxon>Helotiales</taxon>
        <taxon>Mollisiaceae</taxon>
        <taxon>Phialocephala</taxon>
        <taxon>Phialocephala fortinii species complex</taxon>
    </lineage>
</organism>
<evidence type="ECO:0000256" key="6">
    <source>
        <dbReference type="ARBA" id="ARBA00023180"/>
    </source>
</evidence>
<feature type="signal peptide" evidence="7">
    <location>
        <begin position="1"/>
        <end position="24"/>
    </location>
</feature>
<dbReference type="Proteomes" id="UP000184330">
    <property type="component" value="Unassembled WGS sequence"/>
</dbReference>
<dbReference type="EMBL" id="FJOG01000095">
    <property type="protein sequence ID" value="CZR70098.1"/>
    <property type="molecule type" value="Genomic_DNA"/>
</dbReference>
<feature type="chain" id="PRO_5013358472" description="WSC domain-containing protein" evidence="7">
    <location>
        <begin position="25"/>
        <end position="388"/>
    </location>
</feature>
<dbReference type="GO" id="GO:0005886">
    <property type="term" value="C:plasma membrane"/>
    <property type="evidence" value="ECO:0007669"/>
    <property type="project" value="TreeGrafter"/>
</dbReference>
<gene>
    <name evidence="9" type="ORF">PAC_19999</name>
</gene>
<dbReference type="AlphaFoldDB" id="A0A1L7XYK2"/>
<evidence type="ECO:0000256" key="2">
    <source>
        <dbReference type="ARBA" id="ARBA00022692"/>
    </source>
</evidence>